<comment type="caution">
    <text evidence="18">The sequence shown here is derived from an EMBL/GenBank/DDBJ whole genome shotgun (WGS) entry which is preliminary data.</text>
</comment>
<evidence type="ECO:0000256" key="2">
    <source>
        <dbReference type="ARBA" id="ARBA00004429"/>
    </source>
</evidence>
<dbReference type="Pfam" id="PF00672">
    <property type="entry name" value="HAMP"/>
    <property type="match status" value="1"/>
</dbReference>
<keyword evidence="13" id="KW-0902">Two-component regulatory system</keyword>
<keyword evidence="4" id="KW-1003">Cell membrane</keyword>
<comment type="subcellular location">
    <subcellularLocation>
        <location evidence="2">Cell inner membrane</location>
        <topology evidence="2">Multi-pass membrane protein</topology>
    </subcellularLocation>
</comment>
<accession>A0A9W6JCK8</accession>
<dbReference type="CDD" id="cd06225">
    <property type="entry name" value="HAMP"/>
    <property type="match status" value="1"/>
</dbReference>
<dbReference type="EC" id="2.7.13.3" evidence="3"/>
<keyword evidence="8 15" id="KW-0812">Transmembrane</keyword>
<keyword evidence="14 15" id="KW-0472">Membrane</keyword>
<evidence type="ECO:0000256" key="11">
    <source>
        <dbReference type="ARBA" id="ARBA00022840"/>
    </source>
</evidence>
<evidence type="ECO:0000259" key="16">
    <source>
        <dbReference type="PROSITE" id="PS50109"/>
    </source>
</evidence>
<evidence type="ECO:0000256" key="14">
    <source>
        <dbReference type="ARBA" id="ARBA00023136"/>
    </source>
</evidence>
<dbReference type="PRINTS" id="PR00344">
    <property type="entry name" value="BCTRLSENSOR"/>
</dbReference>
<evidence type="ECO:0000256" key="13">
    <source>
        <dbReference type="ARBA" id="ARBA00023012"/>
    </source>
</evidence>
<dbReference type="Proteomes" id="UP001143364">
    <property type="component" value="Unassembled WGS sequence"/>
</dbReference>
<protein>
    <recommendedName>
        <fullName evidence="3">histidine kinase</fullName>
        <ecNumber evidence="3">2.7.13.3</ecNumber>
    </recommendedName>
</protein>
<keyword evidence="10 18" id="KW-0418">Kinase</keyword>
<keyword evidence="19" id="KW-1185">Reference proteome</keyword>
<evidence type="ECO:0000256" key="10">
    <source>
        <dbReference type="ARBA" id="ARBA00022777"/>
    </source>
</evidence>
<keyword evidence="9" id="KW-0547">Nucleotide-binding</keyword>
<evidence type="ECO:0000256" key="7">
    <source>
        <dbReference type="ARBA" id="ARBA00022679"/>
    </source>
</evidence>
<dbReference type="InterPro" id="IPR036890">
    <property type="entry name" value="HATPase_C_sf"/>
</dbReference>
<evidence type="ECO:0000313" key="19">
    <source>
        <dbReference type="Proteomes" id="UP001143364"/>
    </source>
</evidence>
<dbReference type="PANTHER" id="PTHR44936:SF5">
    <property type="entry name" value="SENSOR HISTIDINE KINASE ENVZ"/>
    <property type="match status" value="1"/>
</dbReference>
<keyword evidence="5" id="KW-0997">Cell inner membrane</keyword>
<dbReference type="InterPro" id="IPR005467">
    <property type="entry name" value="His_kinase_dom"/>
</dbReference>
<evidence type="ECO:0000256" key="6">
    <source>
        <dbReference type="ARBA" id="ARBA00022553"/>
    </source>
</evidence>
<feature type="transmembrane region" description="Helical" evidence="15">
    <location>
        <begin position="20"/>
        <end position="43"/>
    </location>
</feature>
<dbReference type="PROSITE" id="PS50885">
    <property type="entry name" value="HAMP"/>
    <property type="match status" value="1"/>
</dbReference>
<evidence type="ECO:0000256" key="4">
    <source>
        <dbReference type="ARBA" id="ARBA00022475"/>
    </source>
</evidence>
<dbReference type="InterPro" id="IPR050980">
    <property type="entry name" value="2C_sensor_his_kinase"/>
</dbReference>
<dbReference type="CDD" id="cd00082">
    <property type="entry name" value="HisKA"/>
    <property type="match status" value="1"/>
</dbReference>
<dbReference type="InterPro" id="IPR003660">
    <property type="entry name" value="HAMP_dom"/>
</dbReference>
<evidence type="ECO:0000256" key="1">
    <source>
        <dbReference type="ARBA" id="ARBA00000085"/>
    </source>
</evidence>
<dbReference type="PANTHER" id="PTHR44936">
    <property type="entry name" value="SENSOR PROTEIN CREC"/>
    <property type="match status" value="1"/>
</dbReference>
<dbReference type="RefSeq" id="WP_271203063.1">
    <property type="nucleotide sequence ID" value="NZ_BSFK01000005.1"/>
</dbReference>
<dbReference type="PROSITE" id="PS50109">
    <property type="entry name" value="HIS_KIN"/>
    <property type="match status" value="1"/>
</dbReference>
<evidence type="ECO:0000256" key="3">
    <source>
        <dbReference type="ARBA" id="ARBA00012438"/>
    </source>
</evidence>
<dbReference type="SUPFAM" id="SSF47384">
    <property type="entry name" value="Homodimeric domain of signal transducing histidine kinase"/>
    <property type="match status" value="1"/>
</dbReference>
<comment type="catalytic activity">
    <reaction evidence="1">
        <text>ATP + protein L-histidine = ADP + protein N-phospho-L-histidine.</text>
        <dbReference type="EC" id="2.7.13.3"/>
    </reaction>
</comment>
<sequence length="444" mass="49097">MSATQPAVGWARRLLPKGLYTRSLLIIVAPMVLLQGVLAFVFMERHYEVVTERLSNAVAQNVAALAALHAASPAPESDATLIRVARERLSLQVEFTTDRALPPPRPRPFFSILDEALSKQLKEELKRPFWIDTVGRSNFVEIRVLLDDGVMKAIARRSQTYASNSHIFLVWMVCASLVLIGVAILFLRNQIKPIVELAGAAESFGKGRAAPALRIRGAREVREASRAFVDMRDRIERQIEQRTAMLAGVSHDLRTMLTRFRLQLALLDESPEIDDLNRDVDEMTRMLEAYLAFVRGDAGEPPQPTDVPALLDDLKRAAETSGARVSVESHGDPIAVVRPDAFRRCLGNLVSNAARYARRIQVTAIHDGRTLEVRIDDDGPGVPLEKREEVFRPFLRLDAARNQDHGGSGLGLAITRDIARSHGGDVTLEQSPLGGLRAVVRVPA</sequence>
<evidence type="ECO:0000256" key="5">
    <source>
        <dbReference type="ARBA" id="ARBA00022519"/>
    </source>
</evidence>
<evidence type="ECO:0000313" key="18">
    <source>
        <dbReference type="EMBL" id="GLK75090.1"/>
    </source>
</evidence>
<dbReference type="GO" id="GO:0005524">
    <property type="term" value="F:ATP binding"/>
    <property type="evidence" value="ECO:0007669"/>
    <property type="project" value="UniProtKB-KW"/>
</dbReference>
<gene>
    <name evidence="18" type="ORF">GCM10008171_03440</name>
</gene>
<feature type="transmembrane region" description="Helical" evidence="15">
    <location>
        <begin position="166"/>
        <end position="187"/>
    </location>
</feature>
<dbReference type="GO" id="GO:0000155">
    <property type="term" value="F:phosphorelay sensor kinase activity"/>
    <property type="evidence" value="ECO:0007669"/>
    <property type="project" value="InterPro"/>
</dbReference>
<keyword evidence="11" id="KW-0067">ATP-binding</keyword>
<keyword evidence="12 15" id="KW-1133">Transmembrane helix</keyword>
<feature type="domain" description="HAMP" evidence="17">
    <location>
        <begin position="188"/>
        <end position="240"/>
    </location>
</feature>
<dbReference type="SMART" id="SM00304">
    <property type="entry name" value="HAMP"/>
    <property type="match status" value="1"/>
</dbReference>
<dbReference type="EMBL" id="BSFK01000005">
    <property type="protein sequence ID" value="GLK75090.1"/>
    <property type="molecule type" value="Genomic_DNA"/>
</dbReference>
<name>A0A9W6JCK8_9HYPH</name>
<dbReference type="SMART" id="SM00387">
    <property type="entry name" value="HATPase_c"/>
    <property type="match status" value="1"/>
</dbReference>
<reference evidence="18" key="2">
    <citation type="submission" date="2023-01" db="EMBL/GenBank/DDBJ databases">
        <authorList>
            <person name="Sun Q."/>
            <person name="Evtushenko L."/>
        </authorList>
    </citation>
    <scope>NUCLEOTIDE SEQUENCE</scope>
    <source>
        <strain evidence="18">VKM B-2555</strain>
    </source>
</reference>
<organism evidence="18 19">
    <name type="scientific">Methylopila jiangsuensis</name>
    <dbReference type="NCBI Taxonomy" id="586230"/>
    <lineage>
        <taxon>Bacteria</taxon>
        <taxon>Pseudomonadati</taxon>
        <taxon>Pseudomonadota</taxon>
        <taxon>Alphaproteobacteria</taxon>
        <taxon>Hyphomicrobiales</taxon>
        <taxon>Methylopilaceae</taxon>
        <taxon>Methylopila</taxon>
    </lineage>
</organism>
<feature type="domain" description="Histidine kinase" evidence="16">
    <location>
        <begin position="248"/>
        <end position="444"/>
    </location>
</feature>
<evidence type="ECO:0000256" key="8">
    <source>
        <dbReference type="ARBA" id="ARBA00022692"/>
    </source>
</evidence>
<dbReference type="Pfam" id="PF00512">
    <property type="entry name" value="HisKA"/>
    <property type="match status" value="1"/>
</dbReference>
<reference evidence="18" key="1">
    <citation type="journal article" date="2014" name="Int. J. Syst. Evol. Microbiol.">
        <title>Complete genome sequence of Corynebacterium casei LMG S-19264T (=DSM 44701T), isolated from a smear-ripened cheese.</title>
        <authorList>
            <consortium name="US DOE Joint Genome Institute (JGI-PGF)"/>
            <person name="Walter F."/>
            <person name="Albersmeier A."/>
            <person name="Kalinowski J."/>
            <person name="Ruckert C."/>
        </authorList>
    </citation>
    <scope>NUCLEOTIDE SEQUENCE</scope>
    <source>
        <strain evidence="18">VKM B-2555</strain>
    </source>
</reference>
<evidence type="ECO:0000256" key="9">
    <source>
        <dbReference type="ARBA" id="ARBA00022741"/>
    </source>
</evidence>
<evidence type="ECO:0000259" key="17">
    <source>
        <dbReference type="PROSITE" id="PS50885"/>
    </source>
</evidence>
<dbReference type="Gene3D" id="3.30.565.10">
    <property type="entry name" value="Histidine kinase-like ATPase, C-terminal domain"/>
    <property type="match status" value="1"/>
</dbReference>
<dbReference type="Gene3D" id="1.10.287.130">
    <property type="match status" value="1"/>
</dbReference>
<keyword evidence="6" id="KW-0597">Phosphoprotein</keyword>
<proteinExistence type="predicted"/>
<dbReference type="Pfam" id="PF02518">
    <property type="entry name" value="HATPase_c"/>
    <property type="match status" value="1"/>
</dbReference>
<dbReference type="InterPro" id="IPR003594">
    <property type="entry name" value="HATPase_dom"/>
</dbReference>
<dbReference type="InterPro" id="IPR036097">
    <property type="entry name" value="HisK_dim/P_sf"/>
</dbReference>
<dbReference type="AlphaFoldDB" id="A0A9W6JCK8"/>
<dbReference type="InterPro" id="IPR004358">
    <property type="entry name" value="Sig_transdc_His_kin-like_C"/>
</dbReference>
<dbReference type="InterPro" id="IPR003661">
    <property type="entry name" value="HisK_dim/P_dom"/>
</dbReference>
<dbReference type="SMART" id="SM00388">
    <property type="entry name" value="HisKA"/>
    <property type="match status" value="1"/>
</dbReference>
<keyword evidence="7" id="KW-0808">Transferase</keyword>
<dbReference type="SUPFAM" id="SSF55874">
    <property type="entry name" value="ATPase domain of HSP90 chaperone/DNA topoisomerase II/histidine kinase"/>
    <property type="match status" value="1"/>
</dbReference>
<evidence type="ECO:0000256" key="12">
    <source>
        <dbReference type="ARBA" id="ARBA00022989"/>
    </source>
</evidence>
<evidence type="ECO:0000256" key="15">
    <source>
        <dbReference type="SAM" id="Phobius"/>
    </source>
</evidence>
<dbReference type="GO" id="GO:0005886">
    <property type="term" value="C:plasma membrane"/>
    <property type="evidence" value="ECO:0007669"/>
    <property type="project" value="UniProtKB-SubCell"/>
</dbReference>